<dbReference type="Proteomes" id="UP000326924">
    <property type="component" value="Unassembled WGS sequence"/>
</dbReference>
<gene>
    <name evidence="8" type="ORF">FN846DRAFT_719426</name>
</gene>
<evidence type="ECO:0000256" key="4">
    <source>
        <dbReference type="ARBA" id="ARBA00022729"/>
    </source>
</evidence>
<dbReference type="PANTHER" id="PTHR13148:SF0">
    <property type="entry name" value="POST-GPI ATTACHMENT TO PROTEINS FACTOR 3"/>
    <property type="match status" value="1"/>
</dbReference>
<name>A0A5J5EWP7_9PEZI</name>
<evidence type="ECO:0000313" key="9">
    <source>
        <dbReference type="Proteomes" id="UP000326924"/>
    </source>
</evidence>
<sequence length="337" mass="39625">MRPVFLFPTRGATTLPLASLSALLLFFTIATVPVSASRGDNLPEFKACVQTCVEKNCLLEPTPVPFHLRLLLWNCPAECDYACQRSVTESRKRHGQSIEQFHGKWPFRRLFGIQEPFSVIFSVLNGYAHYVGLRSLRRELPKNYPLASYYRWFSYFGMFCWFCSAIFHTRDFVFTERMDYFGAGANVMYGLYYTPLRVFRLYRPRFQNAVRLWGYLCLAAYLAHVYYLQFVRWDYTYNMAANVFVGAVTNLLWTYFSIHYYSKLRRFWAAWPGLIVTWLILAMSLELLDFPPLADALDAHALWHAATILPAMWWYRFLIHDSRQTVEHAEDIMRVKS</sequence>
<dbReference type="AlphaFoldDB" id="A0A5J5EWP7"/>
<dbReference type="FunCoup" id="A0A5J5EWP7">
    <property type="interactions" value="190"/>
</dbReference>
<evidence type="ECO:0000256" key="2">
    <source>
        <dbReference type="ARBA" id="ARBA00022502"/>
    </source>
</evidence>
<reference evidence="8 9" key="1">
    <citation type="submission" date="2019-09" db="EMBL/GenBank/DDBJ databases">
        <title>Draft genome of the ectomycorrhizal ascomycete Sphaerosporella brunnea.</title>
        <authorList>
            <consortium name="DOE Joint Genome Institute"/>
            <person name="Benucci G.M."/>
            <person name="Marozzi G."/>
            <person name="Antonielli L."/>
            <person name="Sanchez S."/>
            <person name="Marco P."/>
            <person name="Wang X."/>
            <person name="Falini L.B."/>
            <person name="Barry K."/>
            <person name="Haridas S."/>
            <person name="Lipzen A."/>
            <person name="Labutti K."/>
            <person name="Grigoriev I.V."/>
            <person name="Murat C."/>
            <person name="Martin F."/>
            <person name="Albertini E."/>
            <person name="Donnini D."/>
            <person name="Bonito G."/>
        </authorList>
    </citation>
    <scope>NUCLEOTIDE SEQUENCE [LARGE SCALE GENOMIC DNA]</scope>
    <source>
        <strain evidence="8 9">Sb_GMNB300</strain>
    </source>
</reference>
<dbReference type="GO" id="GO:0006506">
    <property type="term" value="P:GPI anchor biosynthetic process"/>
    <property type="evidence" value="ECO:0007669"/>
    <property type="project" value="UniProtKB-KW"/>
</dbReference>
<proteinExistence type="inferred from homology"/>
<dbReference type="Pfam" id="PF04080">
    <property type="entry name" value="Per1"/>
    <property type="match status" value="1"/>
</dbReference>
<keyword evidence="2 7" id="KW-0337">GPI-anchor biosynthesis</keyword>
<evidence type="ECO:0000256" key="3">
    <source>
        <dbReference type="ARBA" id="ARBA00022692"/>
    </source>
</evidence>
<feature type="transmembrane region" description="Helical" evidence="7">
    <location>
        <begin position="149"/>
        <end position="168"/>
    </location>
</feature>
<dbReference type="InterPro" id="IPR007217">
    <property type="entry name" value="Per1-like"/>
</dbReference>
<dbReference type="GO" id="GO:0005789">
    <property type="term" value="C:endoplasmic reticulum membrane"/>
    <property type="evidence" value="ECO:0007669"/>
    <property type="project" value="UniProtKB-SubCell"/>
</dbReference>
<evidence type="ECO:0000256" key="5">
    <source>
        <dbReference type="ARBA" id="ARBA00022989"/>
    </source>
</evidence>
<keyword evidence="9" id="KW-1185">Reference proteome</keyword>
<evidence type="ECO:0000256" key="1">
    <source>
        <dbReference type="ARBA" id="ARBA00004127"/>
    </source>
</evidence>
<comment type="caution">
    <text evidence="7">Lacks conserved residue(s) required for the propagation of feature annotation.</text>
</comment>
<feature type="transmembrane region" description="Helical" evidence="7">
    <location>
        <begin position="268"/>
        <end position="288"/>
    </location>
</feature>
<comment type="function">
    <text evidence="7">Involved in the lipid remodeling steps of GPI-anchor maturation.</text>
</comment>
<accession>A0A5J5EWP7</accession>
<dbReference type="EMBL" id="VXIS01000090">
    <property type="protein sequence ID" value="KAA8906265.1"/>
    <property type="molecule type" value="Genomic_DNA"/>
</dbReference>
<feature type="transmembrane region" description="Helical" evidence="7">
    <location>
        <begin position="235"/>
        <end position="256"/>
    </location>
</feature>
<evidence type="ECO:0000256" key="7">
    <source>
        <dbReference type="RuleBase" id="RU365066"/>
    </source>
</evidence>
<organism evidence="8 9">
    <name type="scientific">Sphaerosporella brunnea</name>
    <dbReference type="NCBI Taxonomy" id="1250544"/>
    <lineage>
        <taxon>Eukaryota</taxon>
        <taxon>Fungi</taxon>
        <taxon>Dikarya</taxon>
        <taxon>Ascomycota</taxon>
        <taxon>Pezizomycotina</taxon>
        <taxon>Pezizomycetes</taxon>
        <taxon>Pezizales</taxon>
        <taxon>Pyronemataceae</taxon>
        <taxon>Sphaerosporella</taxon>
    </lineage>
</organism>
<comment type="similarity">
    <text evidence="7">Belongs to the PGAP3 family.</text>
</comment>
<keyword evidence="3 7" id="KW-0812">Transmembrane</keyword>
<keyword evidence="7" id="KW-0256">Endoplasmic reticulum</keyword>
<feature type="chain" id="PRO_5023976561" description="Post-GPI attachment to proteins factor 3" evidence="7">
    <location>
        <begin position="37"/>
        <end position="337"/>
    </location>
</feature>
<keyword evidence="6 7" id="KW-0472">Membrane</keyword>
<dbReference type="GO" id="GO:0016788">
    <property type="term" value="F:hydrolase activity, acting on ester bonds"/>
    <property type="evidence" value="ECO:0007669"/>
    <property type="project" value="TreeGrafter"/>
</dbReference>
<dbReference type="OrthoDB" id="419770at2759"/>
<comment type="caution">
    <text evidence="8">The sequence shown here is derived from an EMBL/GenBank/DDBJ whole genome shotgun (WGS) entry which is preliminary data.</text>
</comment>
<protein>
    <recommendedName>
        <fullName evidence="7">Post-GPI attachment to proteins factor 3</fullName>
    </recommendedName>
</protein>
<feature type="transmembrane region" description="Helical" evidence="7">
    <location>
        <begin position="300"/>
        <end position="318"/>
    </location>
</feature>
<feature type="signal peptide" evidence="7">
    <location>
        <begin position="1"/>
        <end position="36"/>
    </location>
</feature>
<evidence type="ECO:0000313" key="8">
    <source>
        <dbReference type="EMBL" id="KAA8906265.1"/>
    </source>
</evidence>
<evidence type="ECO:0000256" key="6">
    <source>
        <dbReference type="ARBA" id="ARBA00023136"/>
    </source>
</evidence>
<feature type="transmembrane region" description="Helical" evidence="7">
    <location>
        <begin position="180"/>
        <end position="200"/>
    </location>
</feature>
<comment type="subcellular location">
    <subcellularLocation>
        <location evidence="1">Endomembrane system</location>
        <topology evidence="1">Multi-pass membrane protein</topology>
    </subcellularLocation>
    <subcellularLocation>
        <location evidence="7">Endoplasmic reticulum membrane</location>
        <topology evidence="7">Multi-pass membrane protein</topology>
    </subcellularLocation>
</comment>
<dbReference type="InParanoid" id="A0A5J5EWP7"/>
<feature type="transmembrane region" description="Helical" evidence="7">
    <location>
        <begin position="212"/>
        <end position="229"/>
    </location>
</feature>
<keyword evidence="5 7" id="KW-1133">Transmembrane helix</keyword>
<keyword evidence="4 7" id="KW-0732">Signal</keyword>
<dbReference type="PANTHER" id="PTHR13148">
    <property type="entry name" value="PER1-RELATED"/>
    <property type="match status" value="1"/>
</dbReference>